<feature type="transmembrane region" description="Helical" evidence="9">
    <location>
        <begin position="477"/>
        <end position="497"/>
    </location>
</feature>
<dbReference type="PANTHER" id="PTHR32024:SF2">
    <property type="entry name" value="TRK SYSTEM POTASSIUM UPTAKE PROTEIN TRKG-RELATED"/>
    <property type="match status" value="1"/>
</dbReference>
<keyword evidence="11" id="KW-1185">Reference proteome</keyword>
<dbReference type="GO" id="GO:0030001">
    <property type="term" value="P:metal ion transport"/>
    <property type="evidence" value="ECO:0007669"/>
    <property type="project" value="UniProtKB-ARBA"/>
</dbReference>
<dbReference type="InterPro" id="IPR003445">
    <property type="entry name" value="Cat_transpt"/>
</dbReference>
<keyword evidence="8 9" id="KW-0472">Membrane</keyword>
<feature type="transmembrane region" description="Helical" evidence="9">
    <location>
        <begin position="188"/>
        <end position="208"/>
    </location>
</feature>
<evidence type="ECO:0000256" key="6">
    <source>
        <dbReference type="ARBA" id="ARBA00022989"/>
    </source>
</evidence>
<dbReference type="PANTHER" id="PTHR32024">
    <property type="entry name" value="TRK SYSTEM POTASSIUM UPTAKE PROTEIN TRKG-RELATED"/>
    <property type="match status" value="1"/>
</dbReference>
<feature type="transmembrane region" description="Helical" evidence="9">
    <location>
        <begin position="71"/>
        <end position="89"/>
    </location>
</feature>
<keyword evidence="6 9" id="KW-1133">Transmembrane helix</keyword>
<comment type="similarity">
    <text evidence="2">Belongs to the TrkH potassium transport family.</text>
</comment>
<evidence type="ECO:0000256" key="8">
    <source>
        <dbReference type="ARBA" id="ARBA00023136"/>
    </source>
</evidence>
<dbReference type="Proteomes" id="UP000193570">
    <property type="component" value="Unassembled WGS sequence"/>
</dbReference>
<evidence type="ECO:0000256" key="5">
    <source>
        <dbReference type="ARBA" id="ARBA00022692"/>
    </source>
</evidence>
<gene>
    <name evidence="10" type="primary">trkH_1</name>
    <name evidence="10" type="ORF">ROJ8625_01688</name>
</gene>
<sequence>MRALVTLPLLLLLVGLFSAGMIAPAWLALVQEEYHDARSFFYSGLSGLILAALIGVAVSGRRHNAHPTRQLLALAAGYLILPAILAVPFHEAVRTTSFLNAYVEMVSSLTTTGATLFAPERLSDAEHLWRAQVGWMGGGLLWVAAAAILAPLTLGGFEVTAAGEPGQSPTSGAAHRDIADPASRLSRAVGALVPLYIGLTAAIWVLLLMTGELPFVALCHAMATMSTSGISPIGGLAEAQGGILSEAVILVFLGFALSRLTFSGDTSVARKRGFWFDPEVRLGLLIGIGVPTALFLRHWLASFDVGDEENLIAGARAFWGALFTAFSFLTTTGFESADWERAQDWSGLETPGLVLMGLAIIGGGVATTAGGVKLLRVYILFLTGKRELELLIHPRSVGRSSLLSRRTRREGAFIAWVFFMIFALTLTAVMLALSATGLRFEPAFVVTIAALTNAGPLVTFATDMPIALAQFSAETKLVFAFAMILGRLEVLALAVIVTPELWRD</sequence>
<evidence type="ECO:0000256" key="2">
    <source>
        <dbReference type="ARBA" id="ARBA00009137"/>
    </source>
</evidence>
<evidence type="ECO:0000256" key="9">
    <source>
        <dbReference type="SAM" id="Phobius"/>
    </source>
</evidence>
<feature type="transmembrane region" description="Helical" evidence="9">
    <location>
        <begin position="353"/>
        <end position="375"/>
    </location>
</feature>
<feature type="transmembrane region" description="Helical" evidence="9">
    <location>
        <begin position="40"/>
        <end position="59"/>
    </location>
</feature>
<evidence type="ECO:0000256" key="4">
    <source>
        <dbReference type="ARBA" id="ARBA00022475"/>
    </source>
</evidence>
<dbReference type="OrthoDB" id="7818483at2"/>
<feature type="transmembrane region" description="Helical" evidence="9">
    <location>
        <begin position="282"/>
        <end position="300"/>
    </location>
</feature>
<evidence type="ECO:0000313" key="10">
    <source>
        <dbReference type="EMBL" id="SLN37138.1"/>
    </source>
</evidence>
<comment type="subcellular location">
    <subcellularLocation>
        <location evidence="1">Cell membrane</location>
        <topology evidence="1">Multi-pass membrane protein</topology>
    </subcellularLocation>
</comment>
<evidence type="ECO:0000256" key="7">
    <source>
        <dbReference type="ARBA" id="ARBA00023065"/>
    </source>
</evidence>
<accession>A0A1X6Z0H1</accession>
<evidence type="ECO:0000256" key="3">
    <source>
        <dbReference type="ARBA" id="ARBA00022448"/>
    </source>
</evidence>
<proteinExistence type="inferred from homology"/>
<keyword evidence="5 9" id="KW-0812">Transmembrane</keyword>
<evidence type="ECO:0000313" key="11">
    <source>
        <dbReference type="Proteomes" id="UP000193570"/>
    </source>
</evidence>
<keyword evidence="3" id="KW-0813">Transport</keyword>
<feature type="transmembrane region" description="Helical" evidence="9">
    <location>
        <begin position="215"/>
        <end position="237"/>
    </location>
</feature>
<dbReference type="Pfam" id="PF02386">
    <property type="entry name" value="TrkH"/>
    <property type="match status" value="1"/>
</dbReference>
<dbReference type="AlphaFoldDB" id="A0A1X6Z0H1"/>
<keyword evidence="4" id="KW-1003">Cell membrane</keyword>
<dbReference type="GO" id="GO:0008324">
    <property type="term" value="F:monoatomic cation transmembrane transporter activity"/>
    <property type="evidence" value="ECO:0007669"/>
    <property type="project" value="InterPro"/>
</dbReference>
<name>A0A1X6Z0H1_9RHOB</name>
<keyword evidence="7" id="KW-0406">Ion transport</keyword>
<evidence type="ECO:0000256" key="1">
    <source>
        <dbReference type="ARBA" id="ARBA00004651"/>
    </source>
</evidence>
<dbReference type="RefSeq" id="WP_085791426.1">
    <property type="nucleotide sequence ID" value="NZ_FWFK01000003.1"/>
</dbReference>
<feature type="transmembrane region" description="Helical" evidence="9">
    <location>
        <begin position="139"/>
        <end position="157"/>
    </location>
</feature>
<reference evidence="10 11" key="1">
    <citation type="submission" date="2017-03" db="EMBL/GenBank/DDBJ databases">
        <authorList>
            <person name="Afonso C.L."/>
            <person name="Miller P.J."/>
            <person name="Scott M.A."/>
            <person name="Spackman E."/>
            <person name="Goraichik I."/>
            <person name="Dimitrov K.M."/>
            <person name="Suarez D.L."/>
            <person name="Swayne D.E."/>
        </authorList>
    </citation>
    <scope>NUCLEOTIDE SEQUENCE [LARGE SCALE GENOMIC DNA]</scope>
    <source>
        <strain evidence="10 11">CECT 8625</strain>
    </source>
</reference>
<feature type="transmembrane region" description="Helical" evidence="9">
    <location>
        <begin position="243"/>
        <end position="262"/>
    </location>
</feature>
<dbReference type="EMBL" id="FWFK01000003">
    <property type="protein sequence ID" value="SLN37138.1"/>
    <property type="molecule type" value="Genomic_DNA"/>
</dbReference>
<feature type="transmembrane region" description="Helical" evidence="9">
    <location>
        <begin position="443"/>
        <end position="465"/>
    </location>
</feature>
<protein>
    <submittedName>
        <fullName evidence="10">Trk system potassium uptake protein TrkH</fullName>
    </submittedName>
</protein>
<feature type="transmembrane region" description="Helical" evidence="9">
    <location>
        <begin position="413"/>
        <end position="437"/>
    </location>
</feature>
<organism evidence="10 11">
    <name type="scientific">Roseivivax jejudonensis</name>
    <dbReference type="NCBI Taxonomy" id="1529041"/>
    <lineage>
        <taxon>Bacteria</taxon>
        <taxon>Pseudomonadati</taxon>
        <taxon>Pseudomonadota</taxon>
        <taxon>Alphaproteobacteria</taxon>
        <taxon>Rhodobacterales</taxon>
        <taxon>Roseobacteraceae</taxon>
        <taxon>Roseivivax</taxon>
    </lineage>
</organism>
<dbReference type="GO" id="GO:0005886">
    <property type="term" value="C:plasma membrane"/>
    <property type="evidence" value="ECO:0007669"/>
    <property type="project" value="UniProtKB-SubCell"/>
</dbReference>